<proteinExistence type="inferred from homology"/>
<comment type="caution">
    <text evidence="7">The sequence shown here is derived from an EMBL/GenBank/DDBJ whole genome shotgun (WGS) entry which is preliminary data.</text>
</comment>
<protein>
    <submittedName>
        <fullName evidence="7">Dioxygenase</fullName>
    </submittedName>
</protein>
<sequence length="263" mass="28162">MTETTAQPAVFVSHGSPMIVVEESPAARFLKGLGDEIPRPSAILVATAHWETAEPTVGGNAAPETIHDFRGFPKALYDMRYPAPGAPEVAERARALLTEGGFAAGVDAGRGLDHGVWTPLMLAWPDAGIPVVPLSVQPHRGGAWHYRVGRALAPLTEEGVLILGSGAATHDLSRWRGQPLDADPQEDVQAFHDWLMVETQADDRLSLLGWQQEAPFGAENHPTPEHFMPFFVALGAAHGRGPARVLHHSIAHGVISMAAFAWG</sequence>
<keyword evidence="4" id="KW-0862">Zinc</keyword>
<keyword evidence="3" id="KW-0479">Metal-binding</keyword>
<dbReference type="GO" id="GO:0008198">
    <property type="term" value="F:ferrous iron binding"/>
    <property type="evidence" value="ECO:0007669"/>
    <property type="project" value="InterPro"/>
</dbReference>
<dbReference type="PANTHER" id="PTHR30096">
    <property type="entry name" value="4,5-DOPA DIOXYGENASE EXTRADIOL-LIKE PROTEIN"/>
    <property type="match status" value="1"/>
</dbReference>
<organism evidence="7 8">
    <name type="scientific">Futiania mangrovi</name>
    <dbReference type="NCBI Taxonomy" id="2959716"/>
    <lineage>
        <taxon>Bacteria</taxon>
        <taxon>Pseudomonadati</taxon>
        <taxon>Pseudomonadota</taxon>
        <taxon>Alphaproteobacteria</taxon>
        <taxon>Futianiales</taxon>
        <taxon>Futianiaceae</taxon>
        <taxon>Futiania</taxon>
    </lineage>
</organism>
<gene>
    <name evidence="7" type="ORF">NJQ99_14530</name>
</gene>
<dbReference type="Pfam" id="PF02900">
    <property type="entry name" value="LigB"/>
    <property type="match status" value="1"/>
</dbReference>
<comment type="similarity">
    <text evidence="2">Belongs to the DODA-type extradiol aromatic ring-opening dioxygenase family.</text>
</comment>
<dbReference type="Proteomes" id="UP001055804">
    <property type="component" value="Unassembled WGS sequence"/>
</dbReference>
<dbReference type="PANTHER" id="PTHR30096:SF0">
    <property type="entry name" value="4,5-DOPA DIOXYGENASE EXTRADIOL-LIKE PROTEIN"/>
    <property type="match status" value="1"/>
</dbReference>
<dbReference type="Gene3D" id="3.40.830.10">
    <property type="entry name" value="LigB-like"/>
    <property type="match status" value="1"/>
</dbReference>
<dbReference type="GO" id="GO:0008270">
    <property type="term" value="F:zinc ion binding"/>
    <property type="evidence" value="ECO:0007669"/>
    <property type="project" value="InterPro"/>
</dbReference>
<keyword evidence="8" id="KW-1185">Reference proteome</keyword>
<keyword evidence="5" id="KW-0560">Oxidoreductase</keyword>
<evidence type="ECO:0000256" key="5">
    <source>
        <dbReference type="ARBA" id="ARBA00023002"/>
    </source>
</evidence>
<accession>A0A9J6PBU5</accession>
<dbReference type="RefSeq" id="WP_269333598.1">
    <property type="nucleotide sequence ID" value="NZ_JAMZFT010000003.1"/>
</dbReference>
<feature type="domain" description="Extradiol ring-cleavage dioxygenase class III enzyme subunit B" evidence="6">
    <location>
        <begin position="9"/>
        <end position="252"/>
    </location>
</feature>
<dbReference type="PIRSF" id="PIRSF006157">
    <property type="entry name" value="Doxgns_DODA"/>
    <property type="match status" value="1"/>
</dbReference>
<evidence type="ECO:0000256" key="2">
    <source>
        <dbReference type="ARBA" id="ARBA00007581"/>
    </source>
</evidence>
<dbReference type="GO" id="GO:0016702">
    <property type="term" value="F:oxidoreductase activity, acting on single donors with incorporation of molecular oxygen, incorporation of two atoms of oxygen"/>
    <property type="evidence" value="ECO:0007669"/>
    <property type="project" value="UniProtKB-ARBA"/>
</dbReference>
<evidence type="ECO:0000259" key="6">
    <source>
        <dbReference type="Pfam" id="PF02900"/>
    </source>
</evidence>
<evidence type="ECO:0000313" key="7">
    <source>
        <dbReference type="EMBL" id="MCP1337636.1"/>
    </source>
</evidence>
<dbReference type="EMBL" id="JAMZFT010000003">
    <property type="protein sequence ID" value="MCP1337636.1"/>
    <property type="molecule type" value="Genomic_DNA"/>
</dbReference>
<evidence type="ECO:0000313" key="8">
    <source>
        <dbReference type="Proteomes" id="UP001055804"/>
    </source>
</evidence>
<keyword evidence="7" id="KW-0223">Dioxygenase</keyword>
<dbReference type="CDD" id="cd07363">
    <property type="entry name" value="45_DOPA_Dioxygenase"/>
    <property type="match status" value="1"/>
</dbReference>
<reference evidence="7" key="1">
    <citation type="submission" date="2022-06" db="EMBL/GenBank/DDBJ databases">
        <title>Isolation and Genomics of Futiania mangrovii gen. nov., sp. nov., a Rare and Metabolically-versatile member in the Class Alphaproteobacteria.</title>
        <authorList>
            <person name="Liu L."/>
            <person name="Huang W.-C."/>
            <person name="Pan J."/>
            <person name="Li J."/>
            <person name="Huang Y."/>
            <person name="Du H."/>
            <person name="Liu Y."/>
            <person name="Li M."/>
        </authorList>
    </citation>
    <scope>NUCLEOTIDE SEQUENCE</scope>
    <source>
        <strain evidence="7">FT118</strain>
    </source>
</reference>
<dbReference type="AlphaFoldDB" id="A0A9J6PBU5"/>
<evidence type="ECO:0000256" key="3">
    <source>
        <dbReference type="ARBA" id="ARBA00022723"/>
    </source>
</evidence>
<evidence type="ECO:0000256" key="1">
    <source>
        <dbReference type="ARBA" id="ARBA00001947"/>
    </source>
</evidence>
<dbReference type="InterPro" id="IPR004183">
    <property type="entry name" value="Xdiol_dOase_suB"/>
</dbReference>
<name>A0A9J6PBU5_9PROT</name>
<evidence type="ECO:0000256" key="4">
    <source>
        <dbReference type="ARBA" id="ARBA00022833"/>
    </source>
</evidence>
<comment type="cofactor">
    <cofactor evidence="1">
        <name>Zn(2+)</name>
        <dbReference type="ChEBI" id="CHEBI:29105"/>
    </cofactor>
</comment>
<dbReference type="SUPFAM" id="SSF53213">
    <property type="entry name" value="LigB-like"/>
    <property type="match status" value="1"/>
</dbReference>
<dbReference type="InterPro" id="IPR014436">
    <property type="entry name" value="Extradiol_dOase_DODA"/>
</dbReference>